<dbReference type="eggNOG" id="ENOG502QXIN">
    <property type="taxonomic scope" value="Eukaryota"/>
</dbReference>
<dbReference type="GO" id="GO:0004857">
    <property type="term" value="F:enzyme inhibitor activity"/>
    <property type="evidence" value="ECO:0000318"/>
    <property type="project" value="GO_Central"/>
</dbReference>
<dbReference type="NCBIfam" id="TIGR01614">
    <property type="entry name" value="PME_inhib"/>
    <property type="match status" value="1"/>
</dbReference>
<reference evidence="8 9" key="1">
    <citation type="submission" date="2014-04" db="EMBL/GenBank/DDBJ databases">
        <authorList>
            <consortium name="International Citrus Genome Consortium"/>
            <person name="Gmitter F."/>
            <person name="Chen C."/>
            <person name="Farmerie W."/>
            <person name="Harkins T."/>
            <person name="Desany B."/>
            <person name="Mohiuddin M."/>
            <person name="Kodira C."/>
            <person name="Borodovsky M."/>
            <person name="Lomsadze A."/>
            <person name="Burns P."/>
            <person name="Jenkins J."/>
            <person name="Prochnik S."/>
            <person name="Shu S."/>
            <person name="Chapman J."/>
            <person name="Pitluck S."/>
            <person name="Schmutz J."/>
            <person name="Rokhsar D."/>
        </authorList>
    </citation>
    <scope>NUCLEOTIDE SEQUENCE</scope>
</reference>
<dbReference type="InterPro" id="IPR051955">
    <property type="entry name" value="PME_Inhibitor"/>
</dbReference>
<organism evidence="8 9">
    <name type="scientific">Citrus sinensis</name>
    <name type="common">Sweet orange</name>
    <name type="synonym">Citrus aurantium var. sinensis</name>
    <dbReference type="NCBI Taxonomy" id="2711"/>
    <lineage>
        <taxon>Eukaryota</taxon>
        <taxon>Viridiplantae</taxon>
        <taxon>Streptophyta</taxon>
        <taxon>Embryophyta</taxon>
        <taxon>Tracheophyta</taxon>
        <taxon>Spermatophyta</taxon>
        <taxon>Magnoliopsida</taxon>
        <taxon>eudicotyledons</taxon>
        <taxon>Gunneridae</taxon>
        <taxon>Pentapetalae</taxon>
        <taxon>rosids</taxon>
        <taxon>malvids</taxon>
        <taxon>Sapindales</taxon>
        <taxon>Rutaceae</taxon>
        <taxon>Aurantioideae</taxon>
        <taxon>Citrus</taxon>
    </lineage>
</organism>
<dbReference type="Gene3D" id="1.20.140.40">
    <property type="entry name" value="Invertase/pectin methylesterase inhibitor family protein"/>
    <property type="match status" value="1"/>
</dbReference>
<proteinExistence type="inferred from homology"/>
<keyword evidence="5" id="KW-1015">Disulfide bond</keyword>
<dbReference type="FunFam" id="1.20.140.40:FF:000006">
    <property type="entry name" value="Pectinesterase inhibitor 3"/>
    <property type="match status" value="1"/>
</dbReference>
<dbReference type="Pfam" id="PF04043">
    <property type="entry name" value="PMEI"/>
    <property type="match status" value="1"/>
</dbReference>
<evidence type="ECO:0000313" key="8">
    <source>
        <dbReference type="EMBL" id="KDO65438.1"/>
    </source>
</evidence>
<dbReference type="PANTHER" id="PTHR31080:SF117">
    <property type="entry name" value="PLANT INVERTASE_PECTIN METHYLESTERASE INHIBITOR SUPERFAMILY PROTEIN"/>
    <property type="match status" value="1"/>
</dbReference>
<protein>
    <recommendedName>
        <fullName evidence="7">Pectinesterase inhibitor domain-containing protein</fullName>
    </recommendedName>
</protein>
<dbReference type="GO" id="GO:0009505">
    <property type="term" value="C:plant-type cell wall"/>
    <property type="evidence" value="ECO:0000318"/>
    <property type="project" value="GO_Central"/>
</dbReference>
<dbReference type="GO" id="GO:0048046">
    <property type="term" value="C:apoplast"/>
    <property type="evidence" value="ECO:0007669"/>
    <property type="project" value="UniProtKB-SubCell"/>
</dbReference>
<gene>
    <name evidence="8" type="ORF">CISIN_1g027094mg</name>
</gene>
<evidence type="ECO:0000313" key="9">
    <source>
        <dbReference type="Proteomes" id="UP000027120"/>
    </source>
</evidence>
<dbReference type="EMBL" id="KK784903">
    <property type="protein sequence ID" value="KDO65438.1"/>
    <property type="molecule type" value="Genomic_DNA"/>
</dbReference>
<comment type="similarity">
    <text evidence="6">Belongs to the PMEI family.</text>
</comment>
<keyword evidence="2" id="KW-0052">Apoplast</keyword>
<evidence type="ECO:0000256" key="5">
    <source>
        <dbReference type="ARBA" id="ARBA00023157"/>
    </source>
</evidence>
<dbReference type="SMR" id="A0A067FDL1"/>
<feature type="domain" description="Pectinesterase inhibitor" evidence="7">
    <location>
        <begin position="66"/>
        <end position="219"/>
    </location>
</feature>
<dbReference type="Proteomes" id="UP000027120">
    <property type="component" value="Unassembled WGS sequence"/>
</dbReference>
<name>A0A067FDL1_CITSI</name>
<dbReference type="InterPro" id="IPR035513">
    <property type="entry name" value="Invertase/methylesterase_inhib"/>
</dbReference>
<evidence type="ECO:0000256" key="1">
    <source>
        <dbReference type="ARBA" id="ARBA00004271"/>
    </source>
</evidence>
<keyword evidence="4" id="KW-0732">Signal</keyword>
<keyword evidence="3" id="KW-0964">Secreted</keyword>
<accession>A0A067FDL1</accession>
<dbReference type="SUPFAM" id="SSF101148">
    <property type="entry name" value="Plant invertase/pectin methylesterase inhibitor"/>
    <property type="match status" value="1"/>
</dbReference>
<keyword evidence="9" id="KW-1185">Reference proteome</keyword>
<dbReference type="CDD" id="cd15798">
    <property type="entry name" value="PMEI-like_3"/>
    <property type="match status" value="1"/>
</dbReference>
<dbReference type="SMART" id="SM00856">
    <property type="entry name" value="PMEI"/>
    <property type="match status" value="1"/>
</dbReference>
<sequence length="228" mass="25040">MDTLSFPFHHITQSSLHLLIISKVRERDMEGSSSNHMLKYFLILLAIFSYLNSSSASRHGPSKIAADRRFIKTSCSSTTYPTLCYKSLARHASLIQTSPKLLAHASLNVTLAMAKSTSAVMLKMSKSPGMKPREVDAMQDCLEELSDSVDELRKSIGEMGLIKASNFELTMSDIQTWVSAALTDETTCSDGFEKNTVNGKVVRAQIVKIAHMTSNALALINSYASLRG</sequence>
<dbReference type="STRING" id="2711.A0A067FDL1"/>
<dbReference type="AlphaFoldDB" id="A0A067FDL1"/>
<comment type="subcellular location">
    <subcellularLocation>
        <location evidence="1">Secreted</location>
        <location evidence="1">Extracellular space</location>
        <location evidence="1">Apoplast</location>
    </subcellularLocation>
</comment>
<evidence type="ECO:0000259" key="7">
    <source>
        <dbReference type="SMART" id="SM00856"/>
    </source>
</evidence>
<dbReference type="PANTHER" id="PTHR31080">
    <property type="entry name" value="PECTINESTERASE INHIBITOR-LIKE"/>
    <property type="match status" value="1"/>
</dbReference>
<dbReference type="GO" id="GO:0009827">
    <property type="term" value="P:plant-type cell wall modification"/>
    <property type="evidence" value="ECO:0000318"/>
    <property type="project" value="GO_Central"/>
</dbReference>
<evidence type="ECO:0000256" key="3">
    <source>
        <dbReference type="ARBA" id="ARBA00022525"/>
    </source>
</evidence>
<evidence type="ECO:0000256" key="4">
    <source>
        <dbReference type="ARBA" id="ARBA00022729"/>
    </source>
</evidence>
<evidence type="ECO:0000256" key="6">
    <source>
        <dbReference type="ARBA" id="ARBA00038471"/>
    </source>
</evidence>
<dbReference type="InterPro" id="IPR006501">
    <property type="entry name" value="Pectinesterase_inhib_dom"/>
</dbReference>
<dbReference type="PaxDb" id="2711-XP_006490094.1"/>
<evidence type="ECO:0000256" key="2">
    <source>
        <dbReference type="ARBA" id="ARBA00022523"/>
    </source>
</evidence>